<dbReference type="InterPro" id="IPR038726">
    <property type="entry name" value="PDDEXK_AddAB-type"/>
</dbReference>
<dbReference type="Pfam" id="PF12705">
    <property type="entry name" value="PDDEXK_1"/>
    <property type="match status" value="1"/>
</dbReference>
<evidence type="ECO:0000256" key="1">
    <source>
        <dbReference type="ARBA" id="ARBA00022763"/>
    </source>
</evidence>
<keyword evidence="3" id="KW-0234">DNA repair</keyword>
<evidence type="ECO:0000256" key="4">
    <source>
        <dbReference type="SAM" id="MobiDB-lite"/>
    </source>
</evidence>
<proteinExistence type="predicted"/>
<feature type="region of interest" description="Disordered" evidence="4">
    <location>
        <begin position="654"/>
        <end position="681"/>
    </location>
</feature>
<organism evidence="6 7">
    <name type="scientific">Collinsella aerofaciens</name>
    <dbReference type="NCBI Taxonomy" id="74426"/>
    <lineage>
        <taxon>Bacteria</taxon>
        <taxon>Bacillati</taxon>
        <taxon>Actinomycetota</taxon>
        <taxon>Coriobacteriia</taxon>
        <taxon>Coriobacteriales</taxon>
        <taxon>Coriobacteriaceae</taxon>
        <taxon>Collinsella</taxon>
    </lineage>
</organism>
<accession>A0A2D1TWW7</accession>
<dbReference type="GO" id="GO:0006281">
    <property type="term" value="P:DNA repair"/>
    <property type="evidence" value="ECO:0007669"/>
    <property type="project" value="UniProtKB-KW"/>
</dbReference>
<protein>
    <recommendedName>
        <fullName evidence="5">PD-(D/E)XK endonuclease-like domain-containing protein</fullName>
    </recommendedName>
</protein>
<keyword evidence="2" id="KW-0067">ATP-binding</keyword>
<evidence type="ECO:0000256" key="3">
    <source>
        <dbReference type="ARBA" id="ARBA00023204"/>
    </source>
</evidence>
<sequence>MPVRIYTTNADTDMSDAESALLADLIARHGRAVLLAPTFAELDLCRHDAAEAGASLGVDYKTPSSWLRSLWELLGDGRSFVDNLQRQMLFSDMVARLDDADLQPLSRSQGTVRMLARMARDVLPGVAGIGAERCRGDNCQPESKSDAEARVFELLRAYAGGLDRRDMVEPCEAADIMAGVLTDNLPACTRAVCVRGITSFTHGLLELLSAVANNGGEVVVLLAREQAAMREDLAAAFDARGVLFEAAPLGENAGASETASAPATQPIFIEVAGPHARARAYVDALENLVAACEESVSRDGAATNSDPTRVFVVSARAPQLFGELAARLAARHIVAETTEFTAFSQSIAGRQFAALAGLIERMKAADEFTASKTEWWPAPELTDWIYSPLSGADAVNARTFDKNMRLSRSKTTAGVKSLLQSVQGQVRGARKAASDENWFKNVPCVVSDVFQALWRDKPVTALKAMLAVAEALPDRALGGLDGQARRQAETALLRHAIDILMNDAHTLDVSQAATVPVLDGVRTKVDKRSTAYDYETYEVDRAPRAQVRFASLADAAALRPDSYDAVLFADVDLDSYPLSHEEGPLATLTASLGREGVTLEPAALLRARFGRAMQASRGPVALARVTHDRQARECYPAAVWTELRAHAEAAEAAEAADADKAADDAEAADADKAADDAKATDADKAKCVGEGDIVRDFDPAAGEGLKRERVTCEAPQHLSAEAVPYLVLRRRDGEDEDAPLVPRLTSASQIEAYSTCPLCWFVSYRVKPQSIDAGFGNMEKGNFVHDVLEHLHARLPQEGMERVTPENLPRAQELLREVFAETLAEHAGKRGTEGPLVPLSPVEERQVAEILPQLEGVLAYESEALAPFAPRYLEFAFNELQVEYAGWPLGGRIDRVDVDAENRAVVIDYKHRSGVEEFKLADPTVRDEESGEAPIDDPRWLPPHTQTLIYAQAMRRALGLDTRAALYFSTKGGKPALRGAASAELLEEERGDGRIPGLKKGFPGEGGSMDFDALLDRVETGIAERLRELEAGDVAAVDPTSAQAAHARCSYNHEGTFVRRDV</sequence>
<dbReference type="InterPro" id="IPR011604">
    <property type="entry name" value="PDDEXK-like_dom_sf"/>
</dbReference>
<evidence type="ECO:0000256" key="2">
    <source>
        <dbReference type="ARBA" id="ARBA00022806"/>
    </source>
</evidence>
<reference evidence="6 7" key="1">
    <citation type="submission" date="2017-10" db="EMBL/GenBank/DDBJ databases">
        <title>Complete genome sequence of Collinsella aerofaciens isolated from the gut of a healthy adult Indian.</title>
        <authorList>
            <person name="Bag S."/>
            <person name="Ghosh T.S."/>
            <person name="Das B."/>
        </authorList>
    </citation>
    <scope>NUCLEOTIDE SEQUENCE [LARGE SCALE GENOMIC DNA]</scope>
    <source>
        <strain evidence="7">indica</strain>
    </source>
</reference>
<dbReference type="KEGG" id="caer:CSV91_04455"/>
<name>A0A2D1TWW7_9ACTN</name>
<evidence type="ECO:0000313" key="7">
    <source>
        <dbReference type="Proteomes" id="UP000225608"/>
    </source>
</evidence>
<evidence type="ECO:0000259" key="5">
    <source>
        <dbReference type="Pfam" id="PF12705"/>
    </source>
</evidence>
<feature type="domain" description="PD-(D/E)XK endonuclease-like" evidence="5">
    <location>
        <begin position="746"/>
        <end position="1051"/>
    </location>
</feature>
<dbReference type="RefSeq" id="WP_099431963.1">
    <property type="nucleotide sequence ID" value="NZ_CP024160.1"/>
</dbReference>
<evidence type="ECO:0000313" key="6">
    <source>
        <dbReference type="EMBL" id="ATP53849.1"/>
    </source>
</evidence>
<gene>
    <name evidence="6" type="ORF">CSV91_04455</name>
</gene>
<keyword evidence="2" id="KW-0378">Hydrolase</keyword>
<dbReference type="EMBL" id="CP024160">
    <property type="protein sequence ID" value="ATP53849.1"/>
    <property type="molecule type" value="Genomic_DNA"/>
</dbReference>
<dbReference type="Gene3D" id="3.90.320.10">
    <property type="match status" value="1"/>
</dbReference>
<keyword evidence="1" id="KW-0227">DNA damage</keyword>
<dbReference type="GO" id="GO:0004386">
    <property type="term" value="F:helicase activity"/>
    <property type="evidence" value="ECO:0007669"/>
    <property type="project" value="UniProtKB-KW"/>
</dbReference>
<dbReference type="Proteomes" id="UP000225608">
    <property type="component" value="Chromosome"/>
</dbReference>
<keyword evidence="2" id="KW-0547">Nucleotide-binding</keyword>
<keyword evidence="2" id="KW-0347">Helicase</keyword>
<feature type="compositionally biased region" description="Basic and acidic residues" evidence="4">
    <location>
        <begin position="657"/>
        <end position="681"/>
    </location>
</feature>
<dbReference type="AlphaFoldDB" id="A0A2D1TWW7"/>